<proteinExistence type="predicted"/>
<dbReference type="OrthoDB" id="9803968at2"/>
<reference evidence="3 4" key="1">
    <citation type="submission" date="2018-08" db="EMBL/GenBank/DDBJ databases">
        <title>Sphingobium sp. EO9.</title>
        <authorList>
            <person name="Park Y."/>
            <person name="Kim K.H."/>
            <person name="Jeon C.O."/>
        </authorList>
    </citation>
    <scope>NUCLEOTIDE SEQUENCE [LARGE SCALE GENOMIC DNA]</scope>
    <source>
        <strain evidence="3 4">EO9</strain>
    </source>
</reference>
<name>A0A418YVK2_9SPHN</name>
<dbReference type="InterPro" id="IPR025110">
    <property type="entry name" value="AMP-bd_C"/>
</dbReference>
<comment type="caution">
    <text evidence="3">The sequence shown here is derived from an EMBL/GenBank/DDBJ whole genome shotgun (WGS) entry which is preliminary data.</text>
</comment>
<organism evidence="3 4">
    <name type="scientific">Sphingobium terrigena</name>
    <dbReference type="NCBI Taxonomy" id="2304063"/>
    <lineage>
        <taxon>Bacteria</taxon>
        <taxon>Pseudomonadati</taxon>
        <taxon>Pseudomonadota</taxon>
        <taxon>Alphaproteobacteria</taxon>
        <taxon>Sphingomonadales</taxon>
        <taxon>Sphingomonadaceae</taxon>
        <taxon>Sphingobium</taxon>
    </lineage>
</organism>
<dbReference type="InterPro" id="IPR050237">
    <property type="entry name" value="ATP-dep_AMP-bd_enzyme"/>
</dbReference>
<dbReference type="AlphaFoldDB" id="A0A418YVK2"/>
<dbReference type="Pfam" id="PF13193">
    <property type="entry name" value="AMP-binding_C"/>
    <property type="match status" value="1"/>
</dbReference>
<dbReference type="CDD" id="cd04433">
    <property type="entry name" value="AFD_class_I"/>
    <property type="match status" value="1"/>
</dbReference>
<dbReference type="PANTHER" id="PTHR43767">
    <property type="entry name" value="LONG-CHAIN-FATTY-ACID--COA LIGASE"/>
    <property type="match status" value="1"/>
</dbReference>
<dbReference type="Gene3D" id="3.30.300.30">
    <property type="match status" value="1"/>
</dbReference>
<feature type="domain" description="AMP-dependent synthetase/ligase" evidence="1">
    <location>
        <begin position="11"/>
        <end position="359"/>
    </location>
</feature>
<dbReference type="Pfam" id="PF00501">
    <property type="entry name" value="AMP-binding"/>
    <property type="match status" value="1"/>
</dbReference>
<feature type="domain" description="AMP-binding enzyme C-terminal" evidence="2">
    <location>
        <begin position="402"/>
        <end position="476"/>
    </location>
</feature>
<dbReference type="InterPro" id="IPR045851">
    <property type="entry name" value="AMP-bd_C_sf"/>
</dbReference>
<dbReference type="EMBL" id="QVRA01000004">
    <property type="protein sequence ID" value="RJG56270.1"/>
    <property type="molecule type" value="Genomic_DNA"/>
</dbReference>
<dbReference type="GO" id="GO:0016877">
    <property type="term" value="F:ligase activity, forming carbon-sulfur bonds"/>
    <property type="evidence" value="ECO:0007669"/>
    <property type="project" value="UniProtKB-ARBA"/>
</dbReference>
<dbReference type="SUPFAM" id="SSF56801">
    <property type="entry name" value="Acetyl-CoA synthetase-like"/>
    <property type="match status" value="1"/>
</dbReference>
<dbReference type="PANTHER" id="PTHR43767:SF10">
    <property type="entry name" value="SURFACTIN SYNTHASE SUBUNIT 1"/>
    <property type="match status" value="1"/>
</dbReference>
<gene>
    <name evidence="3" type="ORF">D0Z70_06385</name>
</gene>
<evidence type="ECO:0000313" key="3">
    <source>
        <dbReference type="EMBL" id="RJG56270.1"/>
    </source>
</evidence>
<dbReference type="InterPro" id="IPR000873">
    <property type="entry name" value="AMP-dep_synth/lig_dom"/>
</dbReference>
<sequence length="502" mass="53327">MSLQQCSIDALRRDPALPAIEFEGRWHDWGAIRQVADAVQAALAASGVRPDAPVAFVPRNRPAALAALLGLLAQGRTIRMIYAFQSPGGIARDVVRTGGPALIAFADDLTEAVIDAARDEGVAVIALEGMDATLRSAATGAACKRTGPDQPQIEILTSGTTGPPKSFAVSYTLMEQHFLGSPLTQRQGEDVQAAPPFLLYFPIGNISGLYSTLPMLIRGQRMLLLERFTIAAWHDHVLCYRPAHAGLPPSSVRGVLDADIPVADLASIKAIGCGAAPLDPGVQQAFEAHYGIPILLSYGATEFAGPVAMMTAELHATWGKAKRGTVGRAMPGAQLRIVDADSGTPLQPDTPGLLEVISPRIGPDWIRTSDMARIDADGFLFLLGRADGAIIRGGFKLLPESIQQALMLHPSVAEVAVIGVPDARLGQVPAAAIRLSPAASPVDADTLAAHVRAHLLATHVPVKWRFCADFLRTPSLKTDRMALRRLFDETDSELDNATMNST</sequence>
<dbReference type="Proteomes" id="UP000283469">
    <property type="component" value="Unassembled WGS sequence"/>
</dbReference>
<accession>A0A418YVK2</accession>
<keyword evidence="4" id="KW-1185">Reference proteome</keyword>
<dbReference type="Gene3D" id="3.40.50.12780">
    <property type="entry name" value="N-terminal domain of ligase-like"/>
    <property type="match status" value="1"/>
</dbReference>
<evidence type="ECO:0000259" key="1">
    <source>
        <dbReference type="Pfam" id="PF00501"/>
    </source>
</evidence>
<evidence type="ECO:0000259" key="2">
    <source>
        <dbReference type="Pfam" id="PF13193"/>
    </source>
</evidence>
<dbReference type="RefSeq" id="WP_119744604.1">
    <property type="nucleotide sequence ID" value="NZ_QVRA01000004.1"/>
</dbReference>
<protein>
    <submittedName>
        <fullName evidence="3">AMP-dependent synthetase</fullName>
    </submittedName>
</protein>
<evidence type="ECO:0000313" key="4">
    <source>
        <dbReference type="Proteomes" id="UP000283469"/>
    </source>
</evidence>
<dbReference type="InterPro" id="IPR042099">
    <property type="entry name" value="ANL_N_sf"/>
</dbReference>